<dbReference type="Pfam" id="PF02661">
    <property type="entry name" value="Fic"/>
    <property type="match status" value="1"/>
</dbReference>
<dbReference type="InterPro" id="IPR011991">
    <property type="entry name" value="ArsR-like_HTH"/>
</dbReference>
<dbReference type="GO" id="GO:0005524">
    <property type="term" value="F:ATP binding"/>
    <property type="evidence" value="ECO:0007669"/>
    <property type="project" value="UniProtKB-KW"/>
</dbReference>
<feature type="binding site" evidence="2">
    <location>
        <begin position="188"/>
        <end position="195"/>
    </location>
    <ligand>
        <name>ATP</name>
        <dbReference type="ChEBI" id="CHEBI:30616"/>
    </ligand>
</feature>
<organism evidence="5 6">
    <name type="scientific">Candidatus Merdivivens pullicola</name>
    <dbReference type="NCBI Taxonomy" id="2840872"/>
    <lineage>
        <taxon>Bacteria</taxon>
        <taxon>Pseudomonadati</taxon>
        <taxon>Bacteroidota</taxon>
        <taxon>Bacteroidia</taxon>
        <taxon>Bacteroidales</taxon>
        <taxon>Muribaculaceae</taxon>
        <taxon>Muribaculaceae incertae sedis</taxon>
        <taxon>Candidatus Merdivivens</taxon>
    </lineage>
</organism>
<feature type="active site" evidence="1">
    <location>
        <position position="184"/>
    </location>
</feature>
<evidence type="ECO:0000259" key="4">
    <source>
        <dbReference type="PROSITE" id="PS51459"/>
    </source>
</evidence>
<dbReference type="Gene3D" id="1.10.10.10">
    <property type="entry name" value="Winged helix-like DNA-binding domain superfamily/Winged helix DNA-binding domain"/>
    <property type="match status" value="1"/>
</dbReference>
<dbReference type="SUPFAM" id="SSF46785">
    <property type="entry name" value="Winged helix' DNA-binding domain"/>
    <property type="match status" value="1"/>
</dbReference>
<evidence type="ECO:0000256" key="3">
    <source>
        <dbReference type="PIRSR" id="PIRSR640198-3"/>
    </source>
</evidence>
<protein>
    <submittedName>
        <fullName evidence="5">Fic family protein</fullName>
    </submittedName>
</protein>
<feature type="domain" description="Fido" evidence="4">
    <location>
        <begin position="89"/>
        <end position="242"/>
    </location>
</feature>
<dbReference type="InterPro" id="IPR036597">
    <property type="entry name" value="Fido-like_dom_sf"/>
</dbReference>
<dbReference type="Pfam" id="PF13412">
    <property type="entry name" value="HTH_24"/>
    <property type="match status" value="1"/>
</dbReference>
<name>A0A9D9IJE1_9BACT</name>
<dbReference type="PROSITE" id="PS51459">
    <property type="entry name" value="FIDO"/>
    <property type="match status" value="1"/>
</dbReference>
<evidence type="ECO:0000313" key="5">
    <source>
        <dbReference type="EMBL" id="MBO8473280.1"/>
    </source>
</evidence>
<reference evidence="5" key="2">
    <citation type="journal article" date="2021" name="PeerJ">
        <title>Extensive microbial diversity within the chicken gut microbiome revealed by metagenomics and culture.</title>
        <authorList>
            <person name="Gilroy R."/>
            <person name="Ravi A."/>
            <person name="Getino M."/>
            <person name="Pursley I."/>
            <person name="Horton D.L."/>
            <person name="Alikhan N.F."/>
            <person name="Baker D."/>
            <person name="Gharbi K."/>
            <person name="Hall N."/>
            <person name="Watson M."/>
            <person name="Adriaenssens E.M."/>
            <person name="Foster-Nyarko E."/>
            <person name="Jarju S."/>
            <person name="Secka A."/>
            <person name="Antonio M."/>
            <person name="Oren A."/>
            <person name="Chaudhuri R.R."/>
            <person name="La Ragione R."/>
            <person name="Hildebrand F."/>
            <person name="Pallen M.J."/>
        </authorList>
    </citation>
    <scope>NUCLEOTIDE SEQUENCE</scope>
    <source>
        <strain evidence="5">B1-8020</strain>
    </source>
</reference>
<dbReference type="CDD" id="cd00090">
    <property type="entry name" value="HTH_ARSR"/>
    <property type="match status" value="1"/>
</dbReference>
<dbReference type="Proteomes" id="UP000823604">
    <property type="component" value="Unassembled WGS sequence"/>
</dbReference>
<dbReference type="InterPro" id="IPR003812">
    <property type="entry name" value="Fido"/>
</dbReference>
<comment type="caution">
    <text evidence="5">The sequence shown here is derived from an EMBL/GenBank/DDBJ whole genome shotgun (WGS) entry which is preliminary data.</text>
</comment>
<evidence type="ECO:0000256" key="2">
    <source>
        <dbReference type="PIRSR" id="PIRSR640198-2"/>
    </source>
</evidence>
<reference evidence="5" key="1">
    <citation type="submission" date="2020-10" db="EMBL/GenBank/DDBJ databases">
        <authorList>
            <person name="Gilroy R."/>
        </authorList>
    </citation>
    <scope>NUCLEOTIDE SEQUENCE</scope>
    <source>
        <strain evidence="5">B1-8020</strain>
    </source>
</reference>
<dbReference type="InterPro" id="IPR040198">
    <property type="entry name" value="Fido_containing"/>
</dbReference>
<dbReference type="InterPro" id="IPR036390">
    <property type="entry name" value="WH_DNA-bd_sf"/>
</dbReference>
<dbReference type="SUPFAM" id="SSF140931">
    <property type="entry name" value="Fic-like"/>
    <property type="match status" value="1"/>
</dbReference>
<keyword evidence="2" id="KW-0067">ATP-binding</keyword>
<dbReference type="Gene3D" id="1.10.3290.10">
    <property type="entry name" value="Fido-like domain"/>
    <property type="match status" value="1"/>
</dbReference>
<gene>
    <name evidence="5" type="ORF">IAB81_06580</name>
</gene>
<dbReference type="PANTHER" id="PTHR13504:SF38">
    <property type="entry name" value="FIDO DOMAIN-CONTAINING PROTEIN"/>
    <property type="match status" value="1"/>
</dbReference>
<keyword evidence="2" id="KW-0547">Nucleotide-binding</keyword>
<dbReference type="GO" id="GO:0006355">
    <property type="term" value="P:regulation of DNA-templated transcription"/>
    <property type="evidence" value="ECO:0007669"/>
    <property type="project" value="UniProtKB-ARBA"/>
</dbReference>
<dbReference type="EMBL" id="JADIMA010000064">
    <property type="protein sequence ID" value="MBO8473280.1"/>
    <property type="molecule type" value="Genomic_DNA"/>
</dbReference>
<dbReference type="AlphaFoldDB" id="A0A9D9IJE1"/>
<sequence>MQTELEKLIDLYRNLGVDQQIDYDKFYLYSIITHSTAIEGSTITELENQIMFDQGISLKGKNIDEQNMNLDLKAAYEQTIQLAKSHTPITIDILKELSALVMKNTGKEYKTALGDFSSAKGELRLLNVTAGIGGKSYMSYNKIPTKLAEFCNNLNEERKNHTIKSITQLYELSFDAHYNLVTIHPWADGNGRMARLLMNLLQFEFGLIPTKILKEDKEEYIKALVATRENEDLNIFRKFMTSLMIRNLTHDIETYRKTLEEDLKSREKITKSREKITKSREKITKSREKIIALLSNDNTLTMAAIARQIGITQKAVEKQIARLKADGIIKRIGPDKGGHWLVIKDSKNHLQ</sequence>
<feature type="site" description="Important for autoinhibition of adenylyltransferase activity" evidence="3">
    <location>
        <position position="39"/>
    </location>
</feature>
<evidence type="ECO:0000313" key="6">
    <source>
        <dbReference type="Proteomes" id="UP000823604"/>
    </source>
</evidence>
<dbReference type="PANTHER" id="PTHR13504">
    <property type="entry name" value="FIDO DOMAIN-CONTAINING PROTEIN DDB_G0283145"/>
    <property type="match status" value="1"/>
</dbReference>
<proteinExistence type="predicted"/>
<evidence type="ECO:0000256" key="1">
    <source>
        <dbReference type="PIRSR" id="PIRSR640198-1"/>
    </source>
</evidence>
<dbReference type="InterPro" id="IPR036388">
    <property type="entry name" value="WH-like_DNA-bd_sf"/>
</dbReference>
<accession>A0A9D9IJE1</accession>